<evidence type="ECO:0000313" key="11">
    <source>
        <dbReference type="Proteomes" id="UP000217350"/>
    </source>
</evidence>
<evidence type="ECO:0000256" key="9">
    <source>
        <dbReference type="SAM" id="MobiDB-lite"/>
    </source>
</evidence>
<evidence type="ECO:0000256" key="4">
    <source>
        <dbReference type="ARBA" id="ARBA00023200"/>
    </source>
</evidence>
<evidence type="ECO:0000256" key="7">
    <source>
        <dbReference type="ARBA" id="ARBA00034817"/>
    </source>
</evidence>
<dbReference type="EMBL" id="MF001304">
    <property type="protein sequence ID" value="AST09263.1"/>
    <property type="molecule type" value="Genomic_DNA"/>
</dbReference>
<keyword evidence="11" id="KW-1185">Reference proteome</keyword>
<evidence type="ECO:0000256" key="5">
    <source>
        <dbReference type="ARBA" id="ARBA00034682"/>
    </source>
</evidence>
<name>A0A223FMN9_9POXV</name>
<comment type="subunit">
    <text evidence="8">Homoomultimer. Interacts with the small subunit of ribonucleotide reductase.</text>
</comment>
<keyword evidence="2 8" id="KW-0226">DNA condensation</keyword>
<feature type="region of interest" description="Disordered" evidence="9">
    <location>
        <begin position="247"/>
        <end position="269"/>
    </location>
</feature>
<dbReference type="Pfam" id="PF04661">
    <property type="entry name" value="Pox_I3"/>
    <property type="match status" value="1"/>
</dbReference>
<comment type="similarity">
    <text evidence="6 8">Belongs to the orthopoxvirus OPG079 family.</text>
</comment>
<protein>
    <recommendedName>
        <fullName evidence="7 8">Protein OPG079</fullName>
    </recommendedName>
</protein>
<evidence type="ECO:0000256" key="1">
    <source>
        <dbReference type="ARBA" id="ARBA00022518"/>
    </source>
</evidence>
<evidence type="ECO:0000313" key="10">
    <source>
        <dbReference type="EMBL" id="AST09263.1"/>
    </source>
</evidence>
<dbReference type="GO" id="GO:0030430">
    <property type="term" value="C:host cell cytoplasm"/>
    <property type="evidence" value="ECO:0007669"/>
    <property type="project" value="UniProtKB-SubCell"/>
</dbReference>
<evidence type="ECO:0000256" key="2">
    <source>
        <dbReference type="ARBA" id="ARBA00023067"/>
    </source>
</evidence>
<sequence>MSKVVKKRDVKCVSSSSSDDSQTCASVIEFAKSISKSDIKCINYVVLNPSQYPSCSTISINLVDSLSDKMTSSYIMIEGESKIYKTKGKEDDYFMKVKVTASSPMLYQLLEAIYTNIRDKERIPNSLNNLSVDNITEKTFKDGCIYINRIEGAVVEYVSNTSQMIVKSIDRVELESLSKREKQLARLVITPIVFYRAGSETKVTFALKKIIMERDIVANVITISGDCERVSMTENTDEDIVRNLGIMTTEEEEDEEEEEDDGKDPLFKL</sequence>
<evidence type="ECO:0000256" key="8">
    <source>
        <dbReference type="PIRNR" id="PIRNR003767"/>
    </source>
</evidence>
<accession>A0A223FMN9</accession>
<feature type="compositionally biased region" description="Acidic residues" evidence="9">
    <location>
        <begin position="249"/>
        <end position="262"/>
    </location>
</feature>
<comment type="subcellular location">
    <subcellularLocation>
        <location evidence="8">Host cytoplasm</location>
    </subcellularLocation>
    <text evidence="8">Localizes in cytoplasmic virus factories, where it is associated with viral DNA.</text>
</comment>
<dbReference type="InterPro" id="IPR006754">
    <property type="entry name" value="Poxvirus_I3_ssDNA-bd"/>
</dbReference>
<organism evidence="10">
    <name type="scientific">Murmansk poxvirus</name>
    <dbReference type="NCBI Taxonomy" id="2025359"/>
    <lineage>
        <taxon>Viruses</taxon>
        <taxon>Varidnaviria</taxon>
        <taxon>Bamfordvirae</taxon>
        <taxon>Nucleocytoviricota</taxon>
        <taxon>Pokkesviricetes</taxon>
        <taxon>Chitovirales</taxon>
        <taxon>Poxviridae</taxon>
        <taxon>Chordopoxvirinae</taxon>
        <taxon>Centapoxvirus</taxon>
        <taxon>Centapoxvirus microtuspox</taxon>
        <taxon>Murmansk microtuspox virus</taxon>
    </lineage>
</organism>
<gene>
    <name evidence="10" type="ORF">Murmansk-068</name>
</gene>
<dbReference type="GO" id="GO:0030261">
    <property type="term" value="P:chromosome condensation"/>
    <property type="evidence" value="ECO:0007669"/>
    <property type="project" value="UniProtKB-UniRule"/>
</dbReference>
<evidence type="ECO:0000256" key="3">
    <source>
        <dbReference type="ARBA" id="ARBA00023125"/>
    </source>
</evidence>
<evidence type="ECO:0000256" key="6">
    <source>
        <dbReference type="ARBA" id="ARBA00034757"/>
    </source>
</evidence>
<keyword evidence="1" id="KW-0244">Early protein</keyword>
<dbReference type="PIRSF" id="PIRSF003767">
    <property type="entry name" value="VAC_I3L"/>
    <property type="match status" value="1"/>
</dbReference>
<comment type="function">
    <text evidence="5">Plays an essential role in viral DNA replication. Binds to ssDNA with high affinity and localizes to cytoplasmic factories where nascent viral genomes accumulate. May disrupt loops, hairpins and other secondary structures present on ssDNA to reduce and eliminate pausing of viral DNA polymerase at specific sites during elongation.</text>
</comment>
<keyword evidence="3 8" id="KW-0238">DNA-binding</keyword>
<dbReference type="OrthoDB" id="8815at10239"/>
<keyword evidence="4 8" id="KW-1035">Host cytoplasm</keyword>
<dbReference type="Proteomes" id="UP000217350">
    <property type="component" value="Segment"/>
</dbReference>
<dbReference type="GO" id="GO:0003697">
    <property type="term" value="F:single-stranded DNA binding"/>
    <property type="evidence" value="ECO:0007669"/>
    <property type="project" value="UniProtKB-UniRule"/>
</dbReference>
<reference evidence="10" key="1">
    <citation type="journal article" date="2017" name="Virus Genes">
        <title>Two novel poxviruses with unusual genome rearrangements: NY_014 and Murmansk.</title>
        <authorList>
            <person name="Smithson C."/>
            <person name="Meyer H."/>
            <person name="Gigante C.M."/>
            <person name="Gao J."/>
            <person name="Zhao H."/>
            <person name="Batra D."/>
            <person name="Damon I."/>
            <person name="Upton C."/>
            <person name="Li Y."/>
        </authorList>
    </citation>
    <scope>NUCLEOTIDE SEQUENCE [LARGE SCALE GENOMIC DNA]</scope>
    <source>
        <strain evidence="10">LEIV-11411</strain>
    </source>
</reference>
<proteinExistence type="inferred from homology"/>